<evidence type="ECO:0000256" key="2">
    <source>
        <dbReference type="SAM" id="Phobius"/>
    </source>
</evidence>
<proteinExistence type="predicted"/>
<keyword evidence="4" id="KW-1185">Reference proteome</keyword>
<name>A0A2A9NNC8_9AGAR</name>
<feature type="compositionally biased region" description="Basic and acidic residues" evidence="1">
    <location>
        <begin position="263"/>
        <end position="281"/>
    </location>
</feature>
<dbReference type="OrthoDB" id="3352285at2759"/>
<feature type="region of interest" description="Disordered" evidence="1">
    <location>
        <begin position="237"/>
        <end position="312"/>
    </location>
</feature>
<protein>
    <submittedName>
        <fullName evidence="3">Uncharacterized protein</fullName>
    </submittedName>
</protein>
<keyword evidence="2" id="KW-1133">Transmembrane helix</keyword>
<keyword evidence="2" id="KW-0472">Membrane</keyword>
<feature type="transmembrane region" description="Helical" evidence="2">
    <location>
        <begin position="176"/>
        <end position="197"/>
    </location>
</feature>
<feature type="transmembrane region" description="Helical" evidence="2">
    <location>
        <begin position="29"/>
        <end position="50"/>
    </location>
</feature>
<feature type="compositionally biased region" description="Basic and acidic residues" evidence="1">
    <location>
        <begin position="297"/>
        <end position="312"/>
    </location>
</feature>
<reference evidence="3 4" key="1">
    <citation type="submission" date="2014-02" db="EMBL/GenBank/DDBJ databases">
        <title>Transposable element dynamics among asymbiotic and ectomycorrhizal Amanita fungi.</title>
        <authorList>
            <consortium name="DOE Joint Genome Institute"/>
            <person name="Hess J."/>
            <person name="Skrede I."/>
            <person name="Wolfe B."/>
            <person name="LaButti K."/>
            <person name="Ohm R.A."/>
            <person name="Grigoriev I.V."/>
            <person name="Pringle A."/>
        </authorList>
    </citation>
    <scope>NUCLEOTIDE SEQUENCE [LARGE SCALE GENOMIC DNA]</scope>
    <source>
        <strain evidence="3 4">SKay4041</strain>
    </source>
</reference>
<feature type="compositionally biased region" description="Low complexity" evidence="1">
    <location>
        <begin position="237"/>
        <end position="251"/>
    </location>
</feature>
<dbReference type="AlphaFoldDB" id="A0A2A9NNC8"/>
<evidence type="ECO:0000313" key="4">
    <source>
        <dbReference type="Proteomes" id="UP000242287"/>
    </source>
</evidence>
<dbReference type="Proteomes" id="UP000242287">
    <property type="component" value="Unassembled WGS sequence"/>
</dbReference>
<gene>
    <name evidence="3" type="ORF">AMATHDRAFT_60266</name>
</gene>
<accession>A0A2A9NNC8</accession>
<feature type="compositionally biased region" description="Pro residues" evidence="1">
    <location>
        <begin position="252"/>
        <end position="261"/>
    </location>
</feature>
<feature type="transmembrane region" description="Helical" evidence="2">
    <location>
        <begin position="62"/>
        <end position="86"/>
    </location>
</feature>
<evidence type="ECO:0000313" key="3">
    <source>
        <dbReference type="EMBL" id="PFH50824.1"/>
    </source>
</evidence>
<dbReference type="EMBL" id="KZ301996">
    <property type="protein sequence ID" value="PFH50824.1"/>
    <property type="molecule type" value="Genomic_DNA"/>
</dbReference>
<keyword evidence="2" id="KW-0812">Transmembrane</keyword>
<evidence type="ECO:0000256" key="1">
    <source>
        <dbReference type="SAM" id="MobiDB-lite"/>
    </source>
</evidence>
<feature type="transmembrane region" description="Helical" evidence="2">
    <location>
        <begin position="98"/>
        <end position="116"/>
    </location>
</feature>
<organism evidence="3 4">
    <name type="scientific">Amanita thiersii Skay4041</name>
    <dbReference type="NCBI Taxonomy" id="703135"/>
    <lineage>
        <taxon>Eukaryota</taxon>
        <taxon>Fungi</taxon>
        <taxon>Dikarya</taxon>
        <taxon>Basidiomycota</taxon>
        <taxon>Agaricomycotina</taxon>
        <taxon>Agaricomycetes</taxon>
        <taxon>Agaricomycetidae</taxon>
        <taxon>Agaricales</taxon>
        <taxon>Pluteineae</taxon>
        <taxon>Amanitaceae</taxon>
        <taxon>Amanita</taxon>
    </lineage>
</organism>
<sequence length="312" mass="35185">MDSRPPPPQGPPPPYAFVTKVYRGSLRPIVVFTTSLGSIWALIMATGYLRNYNVDRVDDIRQLATLCLAQGIMYMGVFAIELYGLISAILNKQRLVRVYAYASIISVLTVMAGNLWDIVIHFKLKNEIIKLCSELLDDHEVIYFGLFGPQVYYTISQDDANRYCRQAWNHDSWSDIVYFIIISLVSIMFTVVAFSYLHQLMDPTSAANAGRAPSSQARINGYPSYYNPPYNMPYNGPYDGQHHGYQTGYPQYAPPPGPPPNVTRDEPFTPPKDSDWDKDGRPPSYVGDGLGYGAGLKNDDKNDPFSERHDRM</sequence>